<accession>A0A9D4GDJ6</accession>
<organism evidence="1 2">
    <name type="scientific">Dreissena polymorpha</name>
    <name type="common">Zebra mussel</name>
    <name type="synonym">Mytilus polymorpha</name>
    <dbReference type="NCBI Taxonomy" id="45954"/>
    <lineage>
        <taxon>Eukaryota</taxon>
        <taxon>Metazoa</taxon>
        <taxon>Spiralia</taxon>
        <taxon>Lophotrochozoa</taxon>
        <taxon>Mollusca</taxon>
        <taxon>Bivalvia</taxon>
        <taxon>Autobranchia</taxon>
        <taxon>Heteroconchia</taxon>
        <taxon>Euheterodonta</taxon>
        <taxon>Imparidentia</taxon>
        <taxon>Neoheterodontei</taxon>
        <taxon>Myida</taxon>
        <taxon>Dreissenoidea</taxon>
        <taxon>Dreissenidae</taxon>
        <taxon>Dreissena</taxon>
    </lineage>
</organism>
<evidence type="ECO:0000313" key="2">
    <source>
        <dbReference type="Proteomes" id="UP000828390"/>
    </source>
</evidence>
<dbReference type="EMBL" id="JAIWYP010000006">
    <property type="protein sequence ID" value="KAH3813461.1"/>
    <property type="molecule type" value="Genomic_DNA"/>
</dbReference>
<keyword evidence="2" id="KW-1185">Reference proteome</keyword>
<proteinExistence type="predicted"/>
<reference evidence="1" key="1">
    <citation type="journal article" date="2019" name="bioRxiv">
        <title>The Genome of the Zebra Mussel, Dreissena polymorpha: A Resource for Invasive Species Research.</title>
        <authorList>
            <person name="McCartney M.A."/>
            <person name="Auch B."/>
            <person name="Kono T."/>
            <person name="Mallez S."/>
            <person name="Zhang Y."/>
            <person name="Obille A."/>
            <person name="Becker A."/>
            <person name="Abrahante J.E."/>
            <person name="Garbe J."/>
            <person name="Badalamenti J.P."/>
            <person name="Herman A."/>
            <person name="Mangelson H."/>
            <person name="Liachko I."/>
            <person name="Sullivan S."/>
            <person name="Sone E.D."/>
            <person name="Koren S."/>
            <person name="Silverstein K.A.T."/>
            <person name="Beckman K.B."/>
            <person name="Gohl D.M."/>
        </authorList>
    </citation>
    <scope>NUCLEOTIDE SEQUENCE</scope>
    <source>
        <strain evidence="1">Duluth1</strain>
        <tissue evidence="1">Whole animal</tissue>
    </source>
</reference>
<name>A0A9D4GDJ6_DREPO</name>
<sequence length="84" mass="9943">MVIGRKIQFSTLCNLRDVDEYRGLLYGVIKPSDKVFRFMRNKDLVRSTERKMFATYHKPVCPQHLFPKEELAQLPDLVQDCVRL</sequence>
<dbReference type="Proteomes" id="UP000828390">
    <property type="component" value="Unassembled WGS sequence"/>
</dbReference>
<reference evidence="1" key="2">
    <citation type="submission" date="2020-11" db="EMBL/GenBank/DDBJ databases">
        <authorList>
            <person name="McCartney M.A."/>
            <person name="Auch B."/>
            <person name="Kono T."/>
            <person name="Mallez S."/>
            <person name="Becker A."/>
            <person name="Gohl D.M."/>
            <person name="Silverstein K.A.T."/>
            <person name="Koren S."/>
            <person name="Bechman K.B."/>
            <person name="Herman A."/>
            <person name="Abrahante J.E."/>
            <person name="Garbe J."/>
        </authorList>
    </citation>
    <scope>NUCLEOTIDE SEQUENCE</scope>
    <source>
        <strain evidence="1">Duluth1</strain>
        <tissue evidence="1">Whole animal</tissue>
    </source>
</reference>
<comment type="caution">
    <text evidence="1">The sequence shown here is derived from an EMBL/GenBank/DDBJ whole genome shotgun (WGS) entry which is preliminary data.</text>
</comment>
<dbReference type="AlphaFoldDB" id="A0A9D4GDJ6"/>
<gene>
    <name evidence="1" type="ORF">DPMN_141920</name>
</gene>
<feature type="non-terminal residue" evidence="1">
    <location>
        <position position="84"/>
    </location>
</feature>
<evidence type="ECO:0000313" key="1">
    <source>
        <dbReference type="EMBL" id="KAH3813461.1"/>
    </source>
</evidence>
<protein>
    <submittedName>
        <fullName evidence="1">Uncharacterized protein</fullName>
    </submittedName>
</protein>